<evidence type="ECO:0000256" key="3">
    <source>
        <dbReference type="ARBA" id="ARBA00016197"/>
    </source>
</evidence>
<name>A0ABR3JCA3_9AGAR</name>
<evidence type="ECO:0000256" key="5">
    <source>
        <dbReference type="ARBA" id="ARBA00023128"/>
    </source>
</evidence>
<dbReference type="EMBL" id="JASNQZ010000010">
    <property type="protein sequence ID" value="KAL0952750.1"/>
    <property type="molecule type" value="Genomic_DNA"/>
</dbReference>
<evidence type="ECO:0000256" key="6">
    <source>
        <dbReference type="ARBA" id="ARBA00031849"/>
    </source>
</evidence>
<organism evidence="7 8">
    <name type="scientific">Hohenbuehelia grisea</name>
    <dbReference type="NCBI Taxonomy" id="104357"/>
    <lineage>
        <taxon>Eukaryota</taxon>
        <taxon>Fungi</taxon>
        <taxon>Dikarya</taxon>
        <taxon>Basidiomycota</taxon>
        <taxon>Agaricomycotina</taxon>
        <taxon>Agaricomycetes</taxon>
        <taxon>Agaricomycetidae</taxon>
        <taxon>Agaricales</taxon>
        <taxon>Pleurotineae</taxon>
        <taxon>Pleurotaceae</taxon>
        <taxon>Hohenbuehelia</taxon>
    </lineage>
</organism>
<dbReference type="Proteomes" id="UP001556367">
    <property type="component" value="Unassembled WGS sequence"/>
</dbReference>
<comment type="similarity">
    <text evidence="2">Belongs to the AIM9 family.</text>
</comment>
<accession>A0ABR3JCA3</accession>
<comment type="caution">
    <text evidence="7">The sequence shown here is derived from an EMBL/GenBank/DDBJ whole genome shotgun (WGS) entry which is preliminary data.</text>
</comment>
<dbReference type="InterPro" id="IPR051035">
    <property type="entry name" value="Mito_inheritance_9"/>
</dbReference>
<evidence type="ECO:0000313" key="7">
    <source>
        <dbReference type="EMBL" id="KAL0952750.1"/>
    </source>
</evidence>
<comment type="subcellular location">
    <subcellularLocation>
        <location evidence="1">Mitochondrion</location>
    </subcellularLocation>
</comment>
<dbReference type="PANTHER" id="PTHR36091:SF1">
    <property type="entry name" value="ALTERED INHERITANCE OF MITOCHONDRIA PROTEIN 9, MITOCHONDRIAL"/>
    <property type="match status" value="1"/>
</dbReference>
<dbReference type="SUPFAM" id="SSF56112">
    <property type="entry name" value="Protein kinase-like (PK-like)"/>
    <property type="match status" value="1"/>
</dbReference>
<gene>
    <name evidence="7" type="ORF">HGRIS_006980</name>
</gene>
<reference evidence="8" key="1">
    <citation type="submission" date="2024-06" db="EMBL/GenBank/DDBJ databases">
        <title>Multi-omics analyses provide insights into the biosynthesis of the anticancer antibiotic pleurotin in Hohenbuehelia grisea.</title>
        <authorList>
            <person name="Weaver J.A."/>
            <person name="Alberti F."/>
        </authorList>
    </citation>
    <scope>NUCLEOTIDE SEQUENCE [LARGE SCALE GENOMIC DNA]</scope>
    <source>
        <strain evidence="8">T-177</strain>
    </source>
</reference>
<evidence type="ECO:0000256" key="1">
    <source>
        <dbReference type="ARBA" id="ARBA00004173"/>
    </source>
</evidence>
<proteinExistence type="inferred from homology"/>
<evidence type="ECO:0000256" key="2">
    <source>
        <dbReference type="ARBA" id="ARBA00005543"/>
    </source>
</evidence>
<keyword evidence="5" id="KW-0496">Mitochondrion</keyword>
<sequence>MGLIKVRVLSSVFARRISPCRCISFNAAQREALFQSETRWLWNEAQQRSIRRVEFDPEALQKIGCAALGAKECVEFTSLSEGSYNRVFRLSFDNGTQATAKIPYPVPGHTPRRISSEVATLQYIKDTTMIPVPSILAWSALKHATPVGSEFILLKHFPGVMLAARWDEPGLDELAVFWPVLLYEREFQKASFSGIGSLYFKDDVSSDLQQRPLFVGDVPPKYEAVKDKYRIGPLADRHYWRGPRGDGMYDNGPWPNILSYFIAVAQNQLLFLRHHAKDDAPFRRQPFHSRDVHEATIRTYIETIPLILPPEEAQTPMLWHPDLNAQNIIVDPDDRPVIHSVIDWQDTAILPFFMQGTPPPLVMLDSDEFGFQPKDGIREPDPFPEDPVAHGIDPKFISLAQREWERVRRKMWYIGKLLNQEHRSPVLTIPHTDIIGMLPFNILRSWEDGIFPVRKALHDIHDNWEDLAQPGVPRPAALVSFAQDRASTEAEDKKWAKWMSHSEIALDWIAGQGDGRLSQNEDVARQTITLAPQLKDQWDTDDDFPDPYPFADGQYSFFLT</sequence>
<keyword evidence="8" id="KW-1185">Reference proteome</keyword>
<evidence type="ECO:0000256" key="4">
    <source>
        <dbReference type="ARBA" id="ARBA00022946"/>
    </source>
</evidence>
<dbReference type="PANTHER" id="PTHR36091">
    <property type="entry name" value="ALTERED INHERITANCE OF MITOCHONDRIA PROTEIN 9, MITOCHONDRIAL"/>
    <property type="match status" value="1"/>
</dbReference>
<dbReference type="InterPro" id="IPR011009">
    <property type="entry name" value="Kinase-like_dom_sf"/>
</dbReference>
<keyword evidence="4" id="KW-0809">Transit peptide</keyword>
<evidence type="ECO:0000313" key="8">
    <source>
        <dbReference type="Proteomes" id="UP001556367"/>
    </source>
</evidence>
<protein>
    <recommendedName>
        <fullName evidence="3">Altered inheritance of mitochondria protein 9, mitochondrial</fullName>
    </recommendedName>
    <alternativeName>
        <fullName evidence="6">Found in mitochondrial proteome protein 29</fullName>
    </alternativeName>
</protein>